<evidence type="ECO:0000313" key="2">
    <source>
        <dbReference type="EMBL" id="TVY51711.1"/>
    </source>
</evidence>
<dbReference type="InterPro" id="IPR046539">
    <property type="entry name" value="DUF6604"/>
</dbReference>
<reference evidence="2 3" key="1">
    <citation type="submission" date="2018-05" db="EMBL/GenBank/DDBJ databases">
        <title>Whole genome sequencing for identification of molecular markers to develop diagnostic detection tools for the regulated plant pathogen Lachnellula willkommii.</title>
        <authorList>
            <person name="Giroux E."/>
            <person name="Bilodeau G."/>
        </authorList>
    </citation>
    <scope>NUCLEOTIDE SEQUENCE [LARGE SCALE GENOMIC DNA]</scope>
    <source>
        <strain evidence="2 3">CBS 625.97</strain>
    </source>
</reference>
<feature type="domain" description="DUF6604" evidence="1">
    <location>
        <begin position="12"/>
        <end position="264"/>
    </location>
</feature>
<evidence type="ECO:0000259" key="1">
    <source>
        <dbReference type="Pfam" id="PF20253"/>
    </source>
</evidence>
<dbReference type="AlphaFoldDB" id="A0A7D8UP10"/>
<keyword evidence="3" id="KW-1185">Reference proteome</keyword>
<accession>A0A7D8UP10</accession>
<dbReference type="Pfam" id="PF20253">
    <property type="entry name" value="DUF6604"/>
    <property type="match status" value="1"/>
</dbReference>
<evidence type="ECO:0000313" key="3">
    <source>
        <dbReference type="Proteomes" id="UP000481288"/>
    </source>
</evidence>
<dbReference type="PANTHER" id="PTHR38795:SF1">
    <property type="entry name" value="DUF6604 DOMAIN-CONTAINING PROTEIN"/>
    <property type="match status" value="1"/>
</dbReference>
<gene>
    <name evidence="2" type="ORF">LCER1_G005451</name>
</gene>
<dbReference type="Proteomes" id="UP000481288">
    <property type="component" value="Unassembled WGS sequence"/>
</dbReference>
<proteinExistence type="predicted"/>
<dbReference type="PANTHER" id="PTHR38795">
    <property type="entry name" value="DUF6604 DOMAIN-CONTAINING PROTEIN"/>
    <property type="match status" value="1"/>
</dbReference>
<organism evidence="2 3">
    <name type="scientific">Lachnellula cervina</name>
    <dbReference type="NCBI Taxonomy" id="1316786"/>
    <lineage>
        <taxon>Eukaryota</taxon>
        <taxon>Fungi</taxon>
        <taxon>Dikarya</taxon>
        <taxon>Ascomycota</taxon>
        <taxon>Pezizomycotina</taxon>
        <taxon>Leotiomycetes</taxon>
        <taxon>Helotiales</taxon>
        <taxon>Lachnaceae</taxon>
        <taxon>Lachnellula</taxon>
    </lineage>
</organism>
<comment type="caution">
    <text evidence="2">The sequence shown here is derived from an EMBL/GenBank/DDBJ whole genome shotgun (WGS) entry which is preliminary data.</text>
</comment>
<dbReference type="OrthoDB" id="3640263at2759"/>
<protein>
    <recommendedName>
        <fullName evidence="1">DUF6604 domain-containing protein</fullName>
    </recommendedName>
</protein>
<dbReference type="EMBL" id="QGMG01000753">
    <property type="protein sequence ID" value="TVY51711.1"/>
    <property type="molecule type" value="Genomic_DNA"/>
</dbReference>
<name>A0A7D8UP10_9HELO</name>
<sequence length="837" mass="94931">MALDPVLFNTYKQYKVGTASVITWLVNQSKDTNISTKLLPAESGSKGSGRLKGKARAARKENGPKHIVPLASIPQISQSIADAAKAMVPQKIIQTLENVIAARSECNDCFEQQGPRDITTQTSNQKHQYFVEVLRETLQILKTLSRVPDQTKAAKQKASNAKVNNDIIDLQNRFDYLEVDEPTEWTSSALPSKTNKTSGTFELEPRDEDVSFAIFCLFKDLTDIRHYVRQTWAEYREHQIAFTTAALTMNTAISIFRRLNEEFIAEFPGFIDHGSIIHYLYTGYCDPNSQKEQSADFATYTGADFKVSSKIFFCDLTYEILRAFFMASRLPFYQDELSSGLHHTQDDKSLFKCLSLFGLIALKTEGNYFNDQLIHALHLLKTNNPDKNIYTWVVFAVQLFVDTRRVVGNELGKCLEEAQELRKWMSASLEQSTLFGQTSNVNGFYQLNSDRISAMKEEINLVLKEDLVQTMLEGYFEDRVDEYSWGSFYLFLNHPMLVGLIVQELLAQIHGHGIMLSGDQGAVITSIHLYNAAQQSGQISKDMEWIDFEKVIEWQSPSWTFLGARPESPGECFRHYNLVMGMSATAFSMDRRGRSTLRLHNTSRATVVPKSQKKNRRLKFMSTYVDLVHEFVKRGLYGGYGMGQTRAATEPLVMLEMLVAKYLETNTEPAGVVVSTAQQKVHPLSMISIFKDCLKSEEAILRFDLLALNQRCVELLRKVQKFCVDLSPLDYPRDEYDGDGKLNDCFSHQLAGEVGLKRYQPSRFHEACLTVKEMIAEVGDEEYRKSKARSFITGDGRKKVTEPFHTPLEDVMPLSLRSNFGLIIFAGDDPEAGITFI</sequence>